<keyword evidence="3" id="KW-1185">Reference proteome</keyword>
<name>Q2J6L1_FRACC</name>
<dbReference type="AlphaFoldDB" id="Q2J6L1"/>
<dbReference type="Proteomes" id="UP000001937">
    <property type="component" value="Chromosome"/>
</dbReference>
<dbReference type="EMBL" id="CP000249">
    <property type="protein sequence ID" value="ABD13081.1"/>
    <property type="molecule type" value="Genomic_DNA"/>
</dbReference>
<evidence type="ECO:0000259" key="1">
    <source>
        <dbReference type="Pfam" id="PF08241"/>
    </source>
</evidence>
<reference evidence="2 3" key="1">
    <citation type="journal article" date="2007" name="Genome Res.">
        <title>Genome characteristics of facultatively symbiotic Frankia sp. strains reflect host range and host plant biogeography.</title>
        <authorList>
            <person name="Normand P."/>
            <person name="Lapierre P."/>
            <person name="Tisa L.S."/>
            <person name="Gogarten J.P."/>
            <person name="Alloisio N."/>
            <person name="Bagnarol E."/>
            <person name="Bassi C.A."/>
            <person name="Berry A.M."/>
            <person name="Bickhart D.M."/>
            <person name="Choisne N."/>
            <person name="Couloux A."/>
            <person name="Cournoyer B."/>
            <person name="Cruveiller S."/>
            <person name="Daubin V."/>
            <person name="Demange N."/>
            <person name="Francino M.P."/>
            <person name="Goltsman E."/>
            <person name="Huang Y."/>
            <person name="Kopp O.R."/>
            <person name="Labarre L."/>
            <person name="Lapidus A."/>
            <person name="Lavire C."/>
            <person name="Marechal J."/>
            <person name="Martinez M."/>
            <person name="Mastronunzio J.E."/>
            <person name="Mullin B.C."/>
            <person name="Niemann J."/>
            <person name="Pujic P."/>
            <person name="Rawnsley T."/>
            <person name="Rouy Z."/>
            <person name="Schenowitz C."/>
            <person name="Sellstedt A."/>
            <person name="Tavares F."/>
            <person name="Tomkins J.P."/>
            <person name="Vallenet D."/>
            <person name="Valverde C."/>
            <person name="Wall L.G."/>
            <person name="Wang Y."/>
            <person name="Medigue C."/>
            <person name="Benson D.R."/>
        </authorList>
    </citation>
    <scope>NUCLEOTIDE SEQUENCE [LARGE SCALE GENOMIC DNA]</scope>
    <source>
        <strain evidence="3">DSM 45818 / CECT 9043 / CcI3</strain>
    </source>
</reference>
<protein>
    <recommendedName>
        <fullName evidence="1">Methyltransferase type 11 domain-containing protein</fullName>
    </recommendedName>
</protein>
<proteinExistence type="predicted"/>
<dbReference type="GO" id="GO:0008757">
    <property type="term" value="F:S-adenosylmethionine-dependent methyltransferase activity"/>
    <property type="evidence" value="ECO:0007669"/>
    <property type="project" value="InterPro"/>
</dbReference>
<dbReference type="InterPro" id="IPR013216">
    <property type="entry name" value="Methyltransf_11"/>
</dbReference>
<sequence>MDDATELNRARWDELARLHGQDDYYDVEGFLAGQIMLSGREREEMVAAVGSVSGLDLLHVQCHFGLGTLSWARLGAQVTGLDFSPVAVERARSLATAAGIDARFVQADAQRLPADLAGAFDVVFASYGVLPWIADVTAWMTAAATALRPGGVLVLVDGHPLTQMIDTVDPVRFGFPYQGSTAHHIRSASFYAGSATQLTTTETVQYPHGLGEIVTAAATAGLHVDALTEYLDSDGPEGRSDQMRCGQDGRWRLILTGQPVPVQYALRATQNS</sequence>
<dbReference type="PANTHER" id="PTHR43464:SF82">
    <property type="entry name" value="METHYLTRANSFERASE DOMAIN-CONTAINING PROTEIN"/>
    <property type="match status" value="1"/>
</dbReference>
<dbReference type="SUPFAM" id="SSF53335">
    <property type="entry name" value="S-adenosyl-L-methionine-dependent methyltransferases"/>
    <property type="match status" value="1"/>
</dbReference>
<dbReference type="PhylomeDB" id="Q2J6L1"/>
<dbReference type="Gene3D" id="3.40.50.150">
    <property type="entry name" value="Vaccinia Virus protein VP39"/>
    <property type="match status" value="1"/>
</dbReference>
<gene>
    <name evidence="2" type="ordered locus">Francci3_3729</name>
</gene>
<dbReference type="HOGENOM" id="CLU_065741_0_0_11"/>
<dbReference type="KEGG" id="fra:Francci3_3729"/>
<dbReference type="PANTHER" id="PTHR43464">
    <property type="entry name" value="METHYLTRANSFERASE"/>
    <property type="match status" value="1"/>
</dbReference>
<dbReference type="Pfam" id="PF08241">
    <property type="entry name" value="Methyltransf_11"/>
    <property type="match status" value="1"/>
</dbReference>
<organism evidence="2 3">
    <name type="scientific">Frankia casuarinae (strain DSM 45818 / CECT 9043 / HFP020203 / CcI3)</name>
    <dbReference type="NCBI Taxonomy" id="106370"/>
    <lineage>
        <taxon>Bacteria</taxon>
        <taxon>Bacillati</taxon>
        <taxon>Actinomycetota</taxon>
        <taxon>Actinomycetes</taxon>
        <taxon>Frankiales</taxon>
        <taxon>Frankiaceae</taxon>
        <taxon>Frankia</taxon>
    </lineage>
</organism>
<dbReference type="CDD" id="cd02440">
    <property type="entry name" value="AdoMet_MTases"/>
    <property type="match status" value="1"/>
</dbReference>
<accession>Q2J6L1</accession>
<evidence type="ECO:0000313" key="2">
    <source>
        <dbReference type="EMBL" id="ABD13081.1"/>
    </source>
</evidence>
<dbReference type="eggNOG" id="COG2227">
    <property type="taxonomic scope" value="Bacteria"/>
</dbReference>
<feature type="domain" description="Methyltransferase type 11" evidence="1">
    <location>
        <begin position="58"/>
        <end position="155"/>
    </location>
</feature>
<dbReference type="InterPro" id="IPR029063">
    <property type="entry name" value="SAM-dependent_MTases_sf"/>
</dbReference>
<evidence type="ECO:0000313" key="3">
    <source>
        <dbReference type="Proteomes" id="UP000001937"/>
    </source>
</evidence>